<dbReference type="RefSeq" id="WP_151051995.1">
    <property type="nucleotide sequence ID" value="NZ_CP031700.1"/>
</dbReference>
<dbReference type="EMBL" id="CP031700">
    <property type="protein sequence ID" value="QEY26589.1"/>
    <property type="molecule type" value="Genomic_DNA"/>
</dbReference>
<organism evidence="1 2">
    <name type="scientific">Neisseria zalophi</name>
    <dbReference type="NCBI Taxonomy" id="640030"/>
    <lineage>
        <taxon>Bacteria</taxon>
        <taxon>Pseudomonadati</taxon>
        <taxon>Pseudomonadota</taxon>
        <taxon>Betaproteobacteria</taxon>
        <taxon>Neisseriales</taxon>
        <taxon>Neisseriaceae</taxon>
        <taxon>Neisseria</taxon>
    </lineage>
</organism>
<evidence type="ECO:0000313" key="2">
    <source>
        <dbReference type="Proteomes" id="UP000325713"/>
    </source>
</evidence>
<dbReference type="Proteomes" id="UP000325713">
    <property type="component" value="Chromosome"/>
</dbReference>
<dbReference type="AlphaFoldDB" id="A0A5J6PV47"/>
<gene>
    <name evidence="1" type="ORF">D0T92_08635</name>
</gene>
<evidence type="ECO:0000313" key="1">
    <source>
        <dbReference type="EMBL" id="QEY26589.1"/>
    </source>
</evidence>
<dbReference type="KEGG" id="nzl:D0T92_08635"/>
<protein>
    <submittedName>
        <fullName evidence="1">Uncharacterized protein</fullName>
    </submittedName>
</protein>
<reference evidence="1 2" key="1">
    <citation type="submission" date="2018-08" db="EMBL/GenBank/DDBJ databases">
        <title>Neisseria zalophi ATCC BAA-2455 complete genome.</title>
        <authorList>
            <person name="Veseli I.A."/>
            <person name="Buttler R."/>
            <person name="Mascarenhas dos Santos A.C."/>
            <person name="Pombert J.-F."/>
        </authorList>
    </citation>
    <scope>NUCLEOTIDE SEQUENCE [LARGE SCALE GENOMIC DNA]</scope>
    <source>
        <strain evidence="1 2">ATCC BAA-2455</strain>
    </source>
</reference>
<accession>A0A5J6PV47</accession>
<keyword evidence="2" id="KW-1185">Reference proteome</keyword>
<sequence length="251" mass="29180">MKNITYDFEGDWIQHVKSQIKSWGFQVNQFPSDVRDILYLYHSIKRRLVSIQKREVIKSANFLCPEKVKLGYLQFCEDCTQGRDLNKYLSKSIQDLYTNDAMLNDWGIHHFHLGEKEDSKNTHFIARTKELLFAIITNSKIYCIGIFKHEDWTDQSILDIIENNWPFLIEAHKIKGENITLAWKPNDNDLRKLRKNNINTPAQTSNGNVYITPGGGINASGGSTQAFMRSDYDIRTIKEAKKYLIKNCLNI</sequence>
<name>A0A5J6PV47_9NEIS</name>
<dbReference type="OrthoDB" id="9135240at2"/>
<proteinExistence type="predicted"/>